<keyword evidence="3" id="KW-1185">Reference proteome</keyword>
<accession>A0A8S0T7X1</accession>
<dbReference type="EMBL" id="CACTIH010005729">
    <property type="protein sequence ID" value="CAA3001044.1"/>
    <property type="molecule type" value="Genomic_DNA"/>
</dbReference>
<evidence type="ECO:0000313" key="2">
    <source>
        <dbReference type="EMBL" id="CAA3001044.1"/>
    </source>
</evidence>
<evidence type="ECO:0000256" key="1">
    <source>
        <dbReference type="SAM" id="Phobius"/>
    </source>
</evidence>
<comment type="caution">
    <text evidence="2">The sequence shown here is derived from an EMBL/GenBank/DDBJ whole genome shotgun (WGS) entry which is preliminary data.</text>
</comment>
<sequence>MRAWTGDPRTSAFCSCHPTCRSRHQTKYVSTQEAPVSLEFSVEIVIVVFIWSSLLITWRK</sequence>
<dbReference type="Proteomes" id="UP000594638">
    <property type="component" value="Unassembled WGS sequence"/>
</dbReference>
<dbReference type="Gramene" id="OE9A065654T1">
    <property type="protein sequence ID" value="OE9A065654C1"/>
    <property type="gene ID" value="OE9A065654"/>
</dbReference>
<name>A0A8S0T7X1_OLEEU</name>
<organism evidence="2 3">
    <name type="scientific">Olea europaea subsp. europaea</name>
    <dbReference type="NCBI Taxonomy" id="158383"/>
    <lineage>
        <taxon>Eukaryota</taxon>
        <taxon>Viridiplantae</taxon>
        <taxon>Streptophyta</taxon>
        <taxon>Embryophyta</taxon>
        <taxon>Tracheophyta</taxon>
        <taxon>Spermatophyta</taxon>
        <taxon>Magnoliopsida</taxon>
        <taxon>eudicotyledons</taxon>
        <taxon>Gunneridae</taxon>
        <taxon>Pentapetalae</taxon>
        <taxon>asterids</taxon>
        <taxon>lamiids</taxon>
        <taxon>Lamiales</taxon>
        <taxon>Oleaceae</taxon>
        <taxon>Oleeae</taxon>
        <taxon>Olea</taxon>
    </lineage>
</organism>
<keyword evidence="1" id="KW-0812">Transmembrane</keyword>
<proteinExistence type="predicted"/>
<keyword evidence="1" id="KW-1133">Transmembrane helix</keyword>
<evidence type="ECO:0000313" key="3">
    <source>
        <dbReference type="Proteomes" id="UP000594638"/>
    </source>
</evidence>
<reference evidence="2 3" key="1">
    <citation type="submission" date="2019-12" db="EMBL/GenBank/DDBJ databases">
        <authorList>
            <person name="Alioto T."/>
            <person name="Alioto T."/>
            <person name="Gomez Garrido J."/>
        </authorList>
    </citation>
    <scope>NUCLEOTIDE SEQUENCE [LARGE SCALE GENOMIC DNA]</scope>
</reference>
<feature type="transmembrane region" description="Helical" evidence="1">
    <location>
        <begin position="40"/>
        <end position="58"/>
    </location>
</feature>
<protein>
    <submittedName>
        <fullName evidence="2">Uncharacterized protein</fullName>
    </submittedName>
</protein>
<keyword evidence="1" id="KW-0472">Membrane</keyword>
<dbReference type="AlphaFoldDB" id="A0A8S0T7X1"/>
<gene>
    <name evidence="2" type="ORF">OLEA9_A065654</name>
</gene>